<name>A0AAP2YX70_9EURY</name>
<gene>
    <name evidence="3" type="ORF">OB955_08155</name>
    <name evidence="2" type="ORF">OB960_04415</name>
</gene>
<dbReference type="AlphaFoldDB" id="A0AAP2YX70"/>
<evidence type="ECO:0000313" key="4">
    <source>
        <dbReference type="Proteomes" id="UP001320972"/>
    </source>
</evidence>
<organism evidence="2 5">
    <name type="scientific">Natronoglomus mannanivorans</name>
    <dbReference type="NCBI Taxonomy" id="2979990"/>
    <lineage>
        <taxon>Archaea</taxon>
        <taxon>Methanobacteriati</taxon>
        <taxon>Methanobacteriota</taxon>
        <taxon>Stenosarchaea group</taxon>
        <taxon>Halobacteria</taxon>
        <taxon>Halobacteriales</taxon>
        <taxon>Natrialbaceae</taxon>
        <taxon>Natronoglomus</taxon>
    </lineage>
</organism>
<evidence type="ECO:0000313" key="5">
    <source>
        <dbReference type="Proteomes" id="UP001321018"/>
    </source>
</evidence>
<feature type="transmembrane region" description="Helical" evidence="1">
    <location>
        <begin position="96"/>
        <end position="117"/>
    </location>
</feature>
<dbReference type="Proteomes" id="UP001321018">
    <property type="component" value="Unassembled WGS sequence"/>
</dbReference>
<dbReference type="Proteomes" id="UP001320972">
    <property type="component" value="Unassembled WGS sequence"/>
</dbReference>
<sequence length="174" mass="18361">MDSTGRLADDGTTSSVRQNAMVKAWATFVGSLFTLAGLGMGVFALALDTVAQEIEPPVIFSWELSTTVDIMMVAAVFVGLFLAWHLETDDRTASTVAGASMFVGMVGLGLSNILFELVTRTEANLIDPVLYILLAGVFVGTVGAGSVWIARNKAPDGVDSKPTTGSSHTSRTWD</sequence>
<evidence type="ECO:0000313" key="2">
    <source>
        <dbReference type="EMBL" id="MCU4740643.1"/>
    </source>
</evidence>
<keyword evidence="1" id="KW-0472">Membrane</keyword>
<keyword evidence="4" id="KW-1185">Reference proteome</keyword>
<feature type="transmembrane region" description="Helical" evidence="1">
    <location>
        <begin position="129"/>
        <end position="150"/>
    </location>
</feature>
<dbReference type="RefSeq" id="WP_338002487.1">
    <property type="nucleotide sequence ID" value="NZ_JAOPKA010000002.1"/>
</dbReference>
<protein>
    <submittedName>
        <fullName evidence="2">Uncharacterized protein</fullName>
    </submittedName>
</protein>
<proteinExistence type="predicted"/>
<keyword evidence="1" id="KW-0812">Transmembrane</keyword>
<reference evidence="2 4" key="1">
    <citation type="submission" date="2022-09" db="EMBL/GenBank/DDBJ databases">
        <title>Enrichment on poylsaccharides allowed isolation of novel metabolic and taxonomic groups of Haloarchaea.</title>
        <authorList>
            <person name="Sorokin D.Y."/>
            <person name="Elcheninov A.G."/>
            <person name="Khizhniak T.V."/>
            <person name="Kolganova T.V."/>
            <person name="Kublanov I.V."/>
        </authorList>
    </citation>
    <scope>NUCLEOTIDE SEQUENCE</scope>
    <source>
        <strain evidence="3 4">AArc-m2/3/4</strain>
        <strain evidence="2">AArc-xg1-1</strain>
    </source>
</reference>
<feature type="transmembrane region" description="Helical" evidence="1">
    <location>
        <begin position="59"/>
        <end position="84"/>
    </location>
</feature>
<dbReference type="EMBL" id="JAOPKA010000002">
    <property type="protein sequence ID" value="MCU4740643.1"/>
    <property type="molecule type" value="Genomic_DNA"/>
</dbReference>
<comment type="caution">
    <text evidence="2">The sequence shown here is derived from an EMBL/GenBank/DDBJ whole genome shotgun (WGS) entry which is preliminary data.</text>
</comment>
<accession>A0AAP2YX70</accession>
<dbReference type="EMBL" id="JAOPKB010000003">
    <property type="protein sequence ID" value="MCU4972710.1"/>
    <property type="molecule type" value="Genomic_DNA"/>
</dbReference>
<keyword evidence="1" id="KW-1133">Transmembrane helix</keyword>
<evidence type="ECO:0000256" key="1">
    <source>
        <dbReference type="SAM" id="Phobius"/>
    </source>
</evidence>
<evidence type="ECO:0000313" key="3">
    <source>
        <dbReference type="EMBL" id="MCU4972710.1"/>
    </source>
</evidence>
<feature type="transmembrane region" description="Helical" evidence="1">
    <location>
        <begin position="24"/>
        <end position="47"/>
    </location>
</feature>